<name>K1W9N4_TRIAC</name>
<proteinExistence type="predicted"/>
<dbReference type="Proteomes" id="UP000006757">
    <property type="component" value="Unassembled WGS sequence"/>
</dbReference>
<dbReference type="AlphaFoldDB" id="K1W9N4"/>
<comment type="caution">
    <text evidence="2">The sequence shown here is derived from an EMBL/GenBank/DDBJ whole genome shotgun (WGS) entry which is preliminary data.</text>
</comment>
<evidence type="ECO:0000313" key="3">
    <source>
        <dbReference type="Proteomes" id="UP000006757"/>
    </source>
</evidence>
<gene>
    <name evidence="2" type="ORF">A1Q2_07372</name>
</gene>
<keyword evidence="3" id="KW-1185">Reference proteome</keyword>
<dbReference type="InParanoid" id="K1W9N4"/>
<dbReference type="EMBL" id="AMBO01000391">
    <property type="protein sequence ID" value="EKC98358.1"/>
    <property type="molecule type" value="Genomic_DNA"/>
</dbReference>
<dbReference type="HOGENOM" id="CLU_1662047_0_0_1"/>
<protein>
    <submittedName>
        <fullName evidence="2">Uncharacterized protein</fullName>
    </submittedName>
</protein>
<feature type="compositionally biased region" description="Basic and acidic residues" evidence="1">
    <location>
        <begin position="1"/>
        <end position="10"/>
    </location>
</feature>
<feature type="region of interest" description="Disordered" evidence="1">
    <location>
        <begin position="1"/>
        <end position="38"/>
    </location>
</feature>
<sequence>MKPDLGDRGGKPPSSSSRSLAAHAAQDKPVETRDATSDVGPARPFCSVLAAALLLSSGFLWEQVRSGATTGVEPVELANRTQLTMNVHNVHPPGRSPGDRAPGLRHMLSNCRPRRYLKPDLDPASVNSVLARLCLAVSGCVWPACARTDTGLVTYNDVR</sequence>
<organism evidence="2 3">
    <name type="scientific">Trichosporon asahii var. asahii (strain CBS 8904)</name>
    <name type="common">Yeast</name>
    <dbReference type="NCBI Taxonomy" id="1220162"/>
    <lineage>
        <taxon>Eukaryota</taxon>
        <taxon>Fungi</taxon>
        <taxon>Dikarya</taxon>
        <taxon>Basidiomycota</taxon>
        <taxon>Agaricomycotina</taxon>
        <taxon>Tremellomycetes</taxon>
        <taxon>Trichosporonales</taxon>
        <taxon>Trichosporonaceae</taxon>
        <taxon>Trichosporon</taxon>
    </lineage>
</organism>
<feature type="compositionally biased region" description="Low complexity" evidence="1">
    <location>
        <begin position="14"/>
        <end position="24"/>
    </location>
</feature>
<evidence type="ECO:0000313" key="2">
    <source>
        <dbReference type="EMBL" id="EKC98358.1"/>
    </source>
</evidence>
<evidence type="ECO:0000256" key="1">
    <source>
        <dbReference type="SAM" id="MobiDB-lite"/>
    </source>
</evidence>
<reference evidence="2 3" key="1">
    <citation type="journal article" date="2012" name="Eukaryot. Cell">
        <title>Genome sequence of the Trichosporon asahii environmental strain CBS 8904.</title>
        <authorList>
            <person name="Yang R.Y."/>
            <person name="Li H.T."/>
            <person name="Zhu H."/>
            <person name="Zhou G.P."/>
            <person name="Wang M."/>
            <person name="Wang L."/>
        </authorList>
    </citation>
    <scope>NUCLEOTIDE SEQUENCE [LARGE SCALE GENOMIC DNA]</scope>
    <source>
        <strain evidence="2 3">CBS 8904</strain>
    </source>
</reference>
<accession>K1W9N4</accession>
<feature type="compositionally biased region" description="Basic and acidic residues" evidence="1">
    <location>
        <begin position="25"/>
        <end position="36"/>
    </location>
</feature>